<protein>
    <submittedName>
        <fullName evidence="2">Uncharacterized protein</fullName>
    </submittedName>
</protein>
<evidence type="ECO:0000313" key="3">
    <source>
        <dbReference type="Proteomes" id="UP000742024"/>
    </source>
</evidence>
<sequence>MPNLEVSQARSEPQRSSRGSKRGHRRGQCGRSRSEVSSHRSGSDTRTSSSDVSRIKPGSIAAPITGSTSASGSGSGRSGIINPRSRDRRLRGQCQSGRGGGAAHDITRPSAQRTFGGRLTSVLEREVGGEPSTLAVSLSGSAPEFVPGRPVSLRVTYTLLRRHFRFLHILVVRLAPGRVLLARIHAQHNATPDHVHHAIWWDYLSSASVVKMKLVGSAERPTTITAGAVRRSAQIRFRAGSTFVQSLAILDFVGNSLDYLTVKSNTAGSKEFSPATNFVSGASIAAFTNVPRLVTPKKKSRCTAQTRQIQ</sequence>
<proteinExistence type="predicted"/>
<feature type="compositionally biased region" description="Low complexity" evidence="1">
    <location>
        <begin position="59"/>
        <end position="83"/>
    </location>
</feature>
<name>A0ABQ7PB04_9HYPO</name>
<feature type="compositionally biased region" description="Basic and acidic residues" evidence="1">
    <location>
        <begin position="32"/>
        <end position="43"/>
    </location>
</feature>
<organism evidence="2 3">
    <name type="scientific">Claviceps arundinis</name>
    <dbReference type="NCBI Taxonomy" id="1623583"/>
    <lineage>
        <taxon>Eukaryota</taxon>
        <taxon>Fungi</taxon>
        <taxon>Dikarya</taxon>
        <taxon>Ascomycota</taxon>
        <taxon>Pezizomycotina</taxon>
        <taxon>Sordariomycetes</taxon>
        <taxon>Hypocreomycetidae</taxon>
        <taxon>Hypocreales</taxon>
        <taxon>Clavicipitaceae</taxon>
        <taxon>Claviceps</taxon>
    </lineage>
</organism>
<feature type="compositionally biased region" description="Polar residues" evidence="1">
    <location>
        <begin position="1"/>
        <end position="11"/>
    </location>
</feature>
<dbReference type="Proteomes" id="UP000742024">
    <property type="component" value="Unassembled WGS sequence"/>
</dbReference>
<dbReference type="EMBL" id="SRPR01000188">
    <property type="protein sequence ID" value="KAG5956916.1"/>
    <property type="molecule type" value="Genomic_DNA"/>
</dbReference>
<comment type="caution">
    <text evidence="2">The sequence shown here is derived from an EMBL/GenBank/DDBJ whole genome shotgun (WGS) entry which is preliminary data.</text>
</comment>
<reference evidence="2 3" key="1">
    <citation type="journal article" date="2020" name="bioRxiv">
        <title>Whole genome comparisons of ergot fungi reveals the divergence and evolution of species within the genus Claviceps are the result of varying mechanisms driving genome evolution and host range expansion.</title>
        <authorList>
            <person name="Wyka S.A."/>
            <person name="Mondo S.J."/>
            <person name="Liu M."/>
            <person name="Dettman J."/>
            <person name="Nalam V."/>
            <person name="Broders K.D."/>
        </authorList>
    </citation>
    <scope>NUCLEOTIDE SEQUENCE [LARGE SCALE GENOMIC DNA]</scope>
    <source>
        <strain evidence="2 3">LM583</strain>
    </source>
</reference>
<feature type="region of interest" description="Disordered" evidence="1">
    <location>
        <begin position="1"/>
        <end position="109"/>
    </location>
</feature>
<evidence type="ECO:0000256" key="1">
    <source>
        <dbReference type="SAM" id="MobiDB-lite"/>
    </source>
</evidence>
<evidence type="ECO:0000313" key="2">
    <source>
        <dbReference type="EMBL" id="KAG5956916.1"/>
    </source>
</evidence>
<gene>
    <name evidence="2" type="ORF">E4U57_002155</name>
</gene>
<keyword evidence="3" id="KW-1185">Reference proteome</keyword>
<accession>A0ABQ7PB04</accession>
<feature type="compositionally biased region" description="Basic residues" evidence="1">
    <location>
        <begin position="18"/>
        <end position="28"/>
    </location>
</feature>